<keyword evidence="2 9" id="KW-0436">Ligase</keyword>
<name>A0A2H0W447_9BACT</name>
<dbReference type="InterPro" id="IPR024909">
    <property type="entry name" value="Cys-tRNA/MSH_ligase"/>
</dbReference>
<dbReference type="SUPFAM" id="SSF47323">
    <property type="entry name" value="Anticodon-binding domain of a subclass of class I aminoacyl-tRNA synthetases"/>
    <property type="match status" value="1"/>
</dbReference>
<dbReference type="GO" id="GO:0005829">
    <property type="term" value="C:cytosol"/>
    <property type="evidence" value="ECO:0007669"/>
    <property type="project" value="TreeGrafter"/>
</dbReference>
<accession>A0A2H0W447</accession>
<feature type="short sequence motif" description="'HIGH' region" evidence="9">
    <location>
        <begin position="30"/>
        <end position="40"/>
    </location>
</feature>
<sequence length="467" mass="53309">MLKIYNTLAKKKEDFTPIKKNVVTFYQCGPTVYWTQHIGNMRAMVLADFMVRSLEYLGYKVKMARNYTDVGHLTSDSDLGEDKMEKTAKQEAMTPEQIADKYIKIFEQDTKALNCQEPDYKPRATDYIKDMQKMVQILLDKGFAYSTDLAIYFDISRATDYTKLSGQDLTKNISEAGKGDVIDKDKRNPADFAVWFFKTGSHQNALQTWPSKFESKLVDNGVGFPGWHLECSTMCQTLLGKTVDIHMGGIEHIPVHHTNEIAQSEAANGVEFVKYWLHNEHLTVDSGKMSKSSGTAYSLADIEAKGYDPLVLRYFFLQAHYRSKQNFTWEALEAAKIALNNLREKIADLSINKIGKSNIDFQNKFIDSISDDFNMPQVLALIFEVLKSDLLDSDKLATILDFDQVLGLSLKSIKKEKTPKEVIKLADLRLKARADKNWQESDKIRDQIKELGYIIEDTVDGYKLKKE</sequence>
<evidence type="ECO:0000313" key="12">
    <source>
        <dbReference type="Proteomes" id="UP000229056"/>
    </source>
</evidence>
<evidence type="ECO:0000256" key="8">
    <source>
        <dbReference type="ARBA" id="ARBA00023146"/>
    </source>
</evidence>
<dbReference type="GO" id="GO:0005524">
    <property type="term" value="F:ATP binding"/>
    <property type="evidence" value="ECO:0007669"/>
    <property type="project" value="UniProtKB-UniRule"/>
</dbReference>
<protein>
    <recommendedName>
        <fullName evidence="9">Cysteine--tRNA ligase</fullName>
        <ecNumber evidence="9">6.1.1.16</ecNumber>
    </recommendedName>
    <alternativeName>
        <fullName evidence="9">Cysteinyl-tRNA synthetase</fullName>
        <shortName evidence="9">CysRS</shortName>
    </alternativeName>
</protein>
<dbReference type="NCBIfam" id="TIGR00435">
    <property type="entry name" value="cysS"/>
    <property type="match status" value="1"/>
</dbReference>
<dbReference type="InterPro" id="IPR014729">
    <property type="entry name" value="Rossmann-like_a/b/a_fold"/>
</dbReference>
<evidence type="ECO:0000256" key="2">
    <source>
        <dbReference type="ARBA" id="ARBA00022598"/>
    </source>
</evidence>
<keyword evidence="9" id="KW-0963">Cytoplasm</keyword>
<evidence type="ECO:0000259" key="10">
    <source>
        <dbReference type="Pfam" id="PF01406"/>
    </source>
</evidence>
<evidence type="ECO:0000256" key="6">
    <source>
        <dbReference type="ARBA" id="ARBA00022840"/>
    </source>
</evidence>
<evidence type="ECO:0000313" key="11">
    <source>
        <dbReference type="EMBL" id="PIS06135.1"/>
    </source>
</evidence>
<dbReference type="HAMAP" id="MF_00041">
    <property type="entry name" value="Cys_tRNA_synth"/>
    <property type="match status" value="1"/>
</dbReference>
<comment type="caution">
    <text evidence="11">The sequence shown here is derived from an EMBL/GenBank/DDBJ whole genome shotgun (WGS) entry which is preliminary data.</text>
</comment>
<keyword evidence="4 9" id="KW-0547">Nucleotide-binding</keyword>
<evidence type="ECO:0000256" key="7">
    <source>
        <dbReference type="ARBA" id="ARBA00022917"/>
    </source>
</evidence>
<keyword evidence="5 9" id="KW-0862">Zinc</keyword>
<feature type="binding site" evidence="9">
    <location>
        <position position="291"/>
    </location>
    <ligand>
        <name>ATP</name>
        <dbReference type="ChEBI" id="CHEBI:30616"/>
    </ligand>
</feature>
<dbReference type="PANTHER" id="PTHR10890:SF3">
    <property type="entry name" value="CYSTEINE--TRNA LIGASE, CYTOPLASMIC"/>
    <property type="match status" value="1"/>
</dbReference>
<dbReference type="EC" id="6.1.1.16" evidence="9"/>
<dbReference type="InterPro" id="IPR032678">
    <property type="entry name" value="tRNA-synt_1_cat_dom"/>
</dbReference>
<comment type="cofactor">
    <cofactor evidence="9">
        <name>Zn(2+)</name>
        <dbReference type="ChEBI" id="CHEBI:29105"/>
    </cofactor>
    <text evidence="9">Binds 1 zinc ion per subunit.</text>
</comment>
<dbReference type="AlphaFoldDB" id="A0A2H0W447"/>
<evidence type="ECO:0000256" key="5">
    <source>
        <dbReference type="ARBA" id="ARBA00022833"/>
    </source>
</evidence>
<comment type="subcellular location">
    <subcellularLocation>
        <location evidence="9">Cytoplasm</location>
    </subcellularLocation>
</comment>
<dbReference type="PRINTS" id="PR00983">
    <property type="entry name" value="TRNASYNTHCYS"/>
</dbReference>
<dbReference type="Gene3D" id="1.20.120.640">
    <property type="entry name" value="Anticodon-binding domain of a subclass of class I aminoacyl-tRNA synthetases"/>
    <property type="match status" value="1"/>
</dbReference>
<dbReference type="GO" id="GO:0006423">
    <property type="term" value="P:cysteinyl-tRNA aminoacylation"/>
    <property type="evidence" value="ECO:0007669"/>
    <property type="project" value="UniProtKB-UniRule"/>
</dbReference>
<dbReference type="Pfam" id="PF01406">
    <property type="entry name" value="tRNA-synt_1e"/>
    <property type="match status" value="1"/>
</dbReference>
<dbReference type="EMBL" id="PEZY01000005">
    <property type="protein sequence ID" value="PIS06135.1"/>
    <property type="molecule type" value="Genomic_DNA"/>
</dbReference>
<feature type="domain" description="tRNA synthetases class I catalytic" evidence="10">
    <location>
        <begin position="15"/>
        <end position="336"/>
    </location>
</feature>
<gene>
    <name evidence="9 11" type="primary">cysS</name>
    <name evidence="11" type="ORF">COT80_01020</name>
</gene>
<evidence type="ECO:0000256" key="1">
    <source>
        <dbReference type="ARBA" id="ARBA00011245"/>
    </source>
</evidence>
<feature type="short sequence motif" description="'KMSKS' region" evidence="9">
    <location>
        <begin position="288"/>
        <end position="292"/>
    </location>
</feature>
<comment type="catalytic activity">
    <reaction evidence="9">
        <text>tRNA(Cys) + L-cysteine + ATP = L-cysteinyl-tRNA(Cys) + AMP + diphosphate</text>
        <dbReference type="Rhea" id="RHEA:17773"/>
        <dbReference type="Rhea" id="RHEA-COMP:9661"/>
        <dbReference type="Rhea" id="RHEA-COMP:9679"/>
        <dbReference type="ChEBI" id="CHEBI:30616"/>
        <dbReference type="ChEBI" id="CHEBI:33019"/>
        <dbReference type="ChEBI" id="CHEBI:35235"/>
        <dbReference type="ChEBI" id="CHEBI:78442"/>
        <dbReference type="ChEBI" id="CHEBI:78517"/>
        <dbReference type="ChEBI" id="CHEBI:456215"/>
        <dbReference type="EC" id="6.1.1.16"/>
    </reaction>
</comment>
<comment type="similarity">
    <text evidence="9">Belongs to the class-I aminoacyl-tRNA synthetase family.</text>
</comment>
<dbReference type="SUPFAM" id="SSF52374">
    <property type="entry name" value="Nucleotidylyl transferase"/>
    <property type="match status" value="1"/>
</dbReference>
<evidence type="ECO:0000256" key="4">
    <source>
        <dbReference type="ARBA" id="ARBA00022741"/>
    </source>
</evidence>
<proteinExistence type="inferred from homology"/>
<feature type="binding site" evidence="9">
    <location>
        <position position="256"/>
    </location>
    <ligand>
        <name>Zn(2+)</name>
        <dbReference type="ChEBI" id="CHEBI:29105"/>
    </ligand>
</feature>
<dbReference type="InterPro" id="IPR015803">
    <property type="entry name" value="Cys-tRNA-ligase"/>
</dbReference>
<dbReference type="Gene3D" id="3.40.50.620">
    <property type="entry name" value="HUPs"/>
    <property type="match status" value="1"/>
</dbReference>
<dbReference type="PANTHER" id="PTHR10890">
    <property type="entry name" value="CYSTEINYL-TRNA SYNTHETASE"/>
    <property type="match status" value="1"/>
</dbReference>
<dbReference type="GO" id="GO:0008270">
    <property type="term" value="F:zinc ion binding"/>
    <property type="evidence" value="ECO:0007669"/>
    <property type="project" value="UniProtKB-UniRule"/>
</dbReference>
<dbReference type="InterPro" id="IPR009080">
    <property type="entry name" value="tRNAsynth_Ia_anticodon-bd"/>
</dbReference>
<keyword evidence="7 9" id="KW-0648">Protein biosynthesis</keyword>
<comment type="subunit">
    <text evidence="1 9">Monomer.</text>
</comment>
<feature type="binding site" evidence="9">
    <location>
        <position position="231"/>
    </location>
    <ligand>
        <name>Zn(2+)</name>
        <dbReference type="ChEBI" id="CHEBI:29105"/>
    </ligand>
</feature>
<evidence type="ECO:0000256" key="3">
    <source>
        <dbReference type="ARBA" id="ARBA00022723"/>
    </source>
</evidence>
<keyword evidence="8 9" id="KW-0030">Aminoacyl-tRNA synthetase</keyword>
<keyword evidence="6 9" id="KW-0067">ATP-binding</keyword>
<feature type="binding site" evidence="9">
    <location>
        <position position="28"/>
    </location>
    <ligand>
        <name>Zn(2+)</name>
        <dbReference type="ChEBI" id="CHEBI:29105"/>
    </ligand>
</feature>
<keyword evidence="3 9" id="KW-0479">Metal-binding</keyword>
<organism evidence="11 12">
    <name type="scientific">Candidatus Buchananbacteria bacterium CG10_big_fil_rev_8_21_14_0_10_33_19</name>
    <dbReference type="NCBI Taxonomy" id="1974525"/>
    <lineage>
        <taxon>Bacteria</taxon>
        <taxon>Candidatus Buchananiibacteriota</taxon>
    </lineage>
</organism>
<feature type="binding site" evidence="9">
    <location>
        <position position="260"/>
    </location>
    <ligand>
        <name>Zn(2+)</name>
        <dbReference type="ChEBI" id="CHEBI:29105"/>
    </ligand>
</feature>
<dbReference type="Proteomes" id="UP000229056">
    <property type="component" value="Unassembled WGS sequence"/>
</dbReference>
<dbReference type="GO" id="GO:0004817">
    <property type="term" value="F:cysteine-tRNA ligase activity"/>
    <property type="evidence" value="ECO:0007669"/>
    <property type="project" value="UniProtKB-UniRule"/>
</dbReference>
<evidence type="ECO:0000256" key="9">
    <source>
        <dbReference type="HAMAP-Rule" id="MF_00041"/>
    </source>
</evidence>
<reference evidence="12" key="1">
    <citation type="submission" date="2017-09" db="EMBL/GenBank/DDBJ databases">
        <title>Depth-based differentiation of microbial function through sediment-hosted aquifers and enrichment of novel symbionts in the deep terrestrial subsurface.</title>
        <authorList>
            <person name="Probst A.J."/>
            <person name="Ladd B."/>
            <person name="Jarett J.K."/>
            <person name="Geller-Mcgrath D.E."/>
            <person name="Sieber C.M.K."/>
            <person name="Emerson J.B."/>
            <person name="Anantharaman K."/>
            <person name="Thomas B.C."/>
            <person name="Malmstrom R."/>
            <person name="Stieglmeier M."/>
            <person name="Klingl A."/>
            <person name="Woyke T."/>
            <person name="Ryan C.M."/>
            <person name="Banfield J.F."/>
        </authorList>
    </citation>
    <scope>NUCLEOTIDE SEQUENCE [LARGE SCALE GENOMIC DNA]</scope>
</reference>